<dbReference type="AlphaFoldDB" id="A0A382BSP8"/>
<dbReference type="InterPro" id="IPR036249">
    <property type="entry name" value="Thioredoxin-like_sf"/>
</dbReference>
<evidence type="ECO:0000313" key="2">
    <source>
        <dbReference type="EMBL" id="SVB16825.1"/>
    </source>
</evidence>
<reference evidence="2" key="1">
    <citation type="submission" date="2018-05" db="EMBL/GenBank/DDBJ databases">
        <authorList>
            <person name="Lanie J.A."/>
            <person name="Ng W.-L."/>
            <person name="Kazmierczak K.M."/>
            <person name="Andrzejewski T.M."/>
            <person name="Davidsen T.M."/>
            <person name="Wayne K.J."/>
            <person name="Tettelin H."/>
            <person name="Glass J.I."/>
            <person name="Rusch D."/>
            <person name="Podicherti R."/>
            <person name="Tsui H.-C.T."/>
            <person name="Winkler M.E."/>
        </authorList>
    </citation>
    <scope>NUCLEOTIDE SEQUENCE</scope>
</reference>
<dbReference type="InterPro" id="IPR000866">
    <property type="entry name" value="AhpC/TSA"/>
</dbReference>
<proteinExistence type="predicted"/>
<accession>A0A382BSP8</accession>
<feature type="domain" description="Alkyl hydroperoxide reductase subunit C/ Thiol specific antioxidant" evidence="1">
    <location>
        <begin position="3"/>
        <end position="43"/>
    </location>
</feature>
<evidence type="ECO:0000259" key="1">
    <source>
        <dbReference type="Pfam" id="PF00578"/>
    </source>
</evidence>
<dbReference type="GO" id="GO:0016209">
    <property type="term" value="F:antioxidant activity"/>
    <property type="evidence" value="ECO:0007669"/>
    <property type="project" value="InterPro"/>
</dbReference>
<name>A0A382BSP8_9ZZZZ</name>
<dbReference type="SUPFAM" id="SSF52833">
    <property type="entry name" value="Thioredoxin-like"/>
    <property type="match status" value="1"/>
</dbReference>
<dbReference type="Gene3D" id="3.40.30.10">
    <property type="entry name" value="Glutaredoxin"/>
    <property type="match status" value="1"/>
</dbReference>
<dbReference type="GO" id="GO:0016491">
    <property type="term" value="F:oxidoreductase activity"/>
    <property type="evidence" value="ECO:0007669"/>
    <property type="project" value="InterPro"/>
</dbReference>
<gene>
    <name evidence="2" type="ORF">METZ01_LOCUS169679</name>
</gene>
<sequence>MEADYPILSDPSKETAKKYGVVTSLRPFPHRWTFYIGKDGRILKIDKKVSAAKDGANAAKTLKELGVGLK</sequence>
<protein>
    <recommendedName>
        <fullName evidence="1">Alkyl hydroperoxide reductase subunit C/ Thiol specific antioxidant domain-containing protein</fullName>
    </recommendedName>
</protein>
<dbReference type="Pfam" id="PF00578">
    <property type="entry name" value="AhpC-TSA"/>
    <property type="match status" value="1"/>
</dbReference>
<organism evidence="2">
    <name type="scientific">marine metagenome</name>
    <dbReference type="NCBI Taxonomy" id="408172"/>
    <lineage>
        <taxon>unclassified sequences</taxon>
        <taxon>metagenomes</taxon>
        <taxon>ecological metagenomes</taxon>
    </lineage>
</organism>
<dbReference type="EMBL" id="UINC01031182">
    <property type="protein sequence ID" value="SVB16825.1"/>
    <property type="molecule type" value="Genomic_DNA"/>
</dbReference>